<dbReference type="PANTHER" id="PTHR22642:SF2">
    <property type="entry name" value="PROTEIN LONG AFTER FAR-RED 3"/>
    <property type="match status" value="1"/>
</dbReference>
<keyword evidence="2" id="KW-0378">Hydrolase</keyword>
<dbReference type="InterPro" id="IPR032466">
    <property type="entry name" value="Metal_Hydrolase"/>
</dbReference>
<dbReference type="SUPFAM" id="SSF51338">
    <property type="entry name" value="Composite domain of metallo-dependent hydrolases"/>
    <property type="match status" value="1"/>
</dbReference>
<proteinExistence type="predicted"/>
<sequence length="520" mass="58096">MQKLFYNCDIITLEDTKGECLLTEDGVISFVGDLDEGKRRAAPDCEKIDLCGACLLPAFIDAHSHISQVAQTLTLCALHGSRSLAEIKEKILRFKSERNLSDTDWILAFGYDNNDLESRRHPTAAELDEISVSNPILLTHASGHMGVFNSAALRAIGAENPQDIEGGMIGRTSSGAPDGYMEEKAFFYYSAKLESKEKSDGVRLMREAQKLYASYGIATAQDGLVNENNFALLSECAKKGELFLDVVGYVDVKKCPQIYKENREYQNKYNGRFKLGGYKLFLDGSPQGKTAWLTEPYEGDESRGYPIYSDDEAERLCRIAQEEDVQLLTHVNGDAAADQLLRILAKTKTKRRPVAIHAQVMRRDQIAALKKQNVIPSFFVAHVYHWGDVHLQNLGQERASRISAAREAEDLHIPFTFHQDSPVIPPNMAETLWCAVARKTKSGKTLGKDESIDVLTAIRAVTINAAHQYFEEDKKGSLRKGKLADLVVLDKNPLKIDTDALKNLQVLRTYKEGELIYSKK</sequence>
<dbReference type="Gene3D" id="3.10.310.70">
    <property type="match status" value="1"/>
</dbReference>
<dbReference type="OrthoDB" id="9767366at2"/>
<dbReference type="EMBL" id="SDOZ01000005">
    <property type="protein sequence ID" value="RXZ57919.1"/>
    <property type="molecule type" value="Genomic_DNA"/>
</dbReference>
<organism evidence="2 3">
    <name type="scientific">Candidatus Borkfalkia ceftriaxoniphila</name>
    <dbReference type="NCBI Taxonomy" id="2508949"/>
    <lineage>
        <taxon>Bacteria</taxon>
        <taxon>Bacillati</taxon>
        <taxon>Bacillota</taxon>
        <taxon>Clostridia</taxon>
        <taxon>Christensenellales</taxon>
        <taxon>Christensenellaceae</taxon>
        <taxon>Candidatus Borkfalkia</taxon>
    </lineage>
</organism>
<dbReference type="InterPro" id="IPR011059">
    <property type="entry name" value="Metal-dep_hydrolase_composite"/>
</dbReference>
<feature type="domain" description="Amidohydrolase 3" evidence="1">
    <location>
        <begin position="48"/>
        <end position="517"/>
    </location>
</feature>
<evidence type="ECO:0000259" key="1">
    <source>
        <dbReference type="Pfam" id="PF07969"/>
    </source>
</evidence>
<dbReference type="Gene3D" id="2.30.40.10">
    <property type="entry name" value="Urease, subunit C, domain 1"/>
    <property type="match status" value="1"/>
</dbReference>
<evidence type="ECO:0000313" key="3">
    <source>
        <dbReference type="Proteomes" id="UP000291269"/>
    </source>
</evidence>
<evidence type="ECO:0000313" key="2">
    <source>
        <dbReference type="EMBL" id="RXZ57919.1"/>
    </source>
</evidence>
<dbReference type="GO" id="GO:0016810">
    <property type="term" value="F:hydrolase activity, acting on carbon-nitrogen (but not peptide) bonds"/>
    <property type="evidence" value="ECO:0007669"/>
    <property type="project" value="InterPro"/>
</dbReference>
<dbReference type="SUPFAM" id="SSF51556">
    <property type="entry name" value="Metallo-dependent hydrolases"/>
    <property type="match status" value="1"/>
</dbReference>
<comment type="caution">
    <text evidence="2">The sequence shown here is derived from an EMBL/GenBank/DDBJ whole genome shotgun (WGS) entry which is preliminary data.</text>
</comment>
<keyword evidence="3" id="KW-1185">Reference proteome</keyword>
<dbReference type="RefSeq" id="WP_129227334.1">
    <property type="nucleotide sequence ID" value="NZ_SDOZ01000005.1"/>
</dbReference>
<name>A0A4Q2K502_9FIRM</name>
<gene>
    <name evidence="2" type="ORF">ESZ91_11240</name>
</gene>
<dbReference type="Pfam" id="PF07969">
    <property type="entry name" value="Amidohydro_3"/>
    <property type="match status" value="1"/>
</dbReference>
<dbReference type="AlphaFoldDB" id="A0A4Q2K502"/>
<dbReference type="Gene3D" id="3.20.20.140">
    <property type="entry name" value="Metal-dependent hydrolases"/>
    <property type="match status" value="1"/>
</dbReference>
<dbReference type="CDD" id="cd01300">
    <property type="entry name" value="YtcJ_like"/>
    <property type="match status" value="1"/>
</dbReference>
<dbReference type="InterPro" id="IPR033932">
    <property type="entry name" value="YtcJ-like"/>
</dbReference>
<dbReference type="InterPro" id="IPR013108">
    <property type="entry name" value="Amidohydro_3"/>
</dbReference>
<reference evidence="2 3" key="1">
    <citation type="journal article" date="2019" name="Gut">
        <title>Antibiotics-induced monodominance of a novel gut bacterial order.</title>
        <authorList>
            <person name="Hildebrand F."/>
            <person name="Moitinho-Silva L."/>
            <person name="Blasche S."/>
            <person name="Jahn M.T."/>
            <person name="Gossmann T.I."/>
            <person name="Heuerta-Cepas J."/>
            <person name="Hercog R."/>
            <person name="Luetge M."/>
            <person name="Bahram M."/>
            <person name="Pryszlak A."/>
            <person name="Alves R.J."/>
            <person name="Waszak S.M."/>
            <person name="Zhu A."/>
            <person name="Ye L."/>
            <person name="Costea P.I."/>
            <person name="Aalvink S."/>
            <person name="Belzer C."/>
            <person name="Forslund S.K."/>
            <person name="Sunagawa S."/>
            <person name="Hentschel U."/>
            <person name="Merten C."/>
            <person name="Patil K.R."/>
            <person name="Benes V."/>
            <person name="Bork P."/>
        </authorList>
    </citation>
    <scope>NUCLEOTIDE SEQUENCE [LARGE SCALE GENOMIC DNA]</scope>
    <source>
        <strain evidence="2 3">HDS1380</strain>
    </source>
</reference>
<dbReference type="Proteomes" id="UP000291269">
    <property type="component" value="Unassembled WGS sequence"/>
</dbReference>
<protein>
    <submittedName>
        <fullName evidence="2">Amidohydrolase</fullName>
    </submittedName>
</protein>
<dbReference type="PANTHER" id="PTHR22642">
    <property type="entry name" value="IMIDAZOLONEPROPIONASE"/>
    <property type="match status" value="1"/>
</dbReference>
<accession>A0A4Q2K502</accession>